<evidence type="ECO:0000256" key="1">
    <source>
        <dbReference type="SAM" id="Phobius"/>
    </source>
</evidence>
<reference evidence="2 3" key="1">
    <citation type="submission" date="2016-04" db="EMBL/GenBank/DDBJ databases">
        <title>Genome sequence of Clostridium magnum DSM 2767.</title>
        <authorList>
            <person name="Poehlein A."/>
            <person name="Uhlig R."/>
            <person name="Fischer R."/>
            <person name="Bahl H."/>
            <person name="Daniel R."/>
        </authorList>
    </citation>
    <scope>NUCLEOTIDE SEQUENCE [LARGE SCALE GENOMIC DNA]</scope>
    <source>
        <strain evidence="2 3">DSM 2767</strain>
    </source>
</reference>
<name>A0A161YPG9_9CLOT</name>
<dbReference type="PATRIC" id="fig|1121326.3.peg.2508"/>
<accession>A0A161YPG9</accession>
<feature type="transmembrane region" description="Helical" evidence="1">
    <location>
        <begin position="12"/>
        <end position="31"/>
    </location>
</feature>
<organism evidence="2 3">
    <name type="scientific">Clostridium magnum DSM 2767</name>
    <dbReference type="NCBI Taxonomy" id="1121326"/>
    <lineage>
        <taxon>Bacteria</taxon>
        <taxon>Bacillati</taxon>
        <taxon>Bacillota</taxon>
        <taxon>Clostridia</taxon>
        <taxon>Eubacteriales</taxon>
        <taxon>Clostridiaceae</taxon>
        <taxon>Clostridium</taxon>
    </lineage>
</organism>
<comment type="caution">
    <text evidence="2">The sequence shown here is derived from an EMBL/GenBank/DDBJ whole genome shotgun (WGS) entry which is preliminary data.</text>
</comment>
<evidence type="ECO:0008006" key="4">
    <source>
        <dbReference type="Google" id="ProtNLM"/>
    </source>
</evidence>
<evidence type="ECO:0000313" key="2">
    <source>
        <dbReference type="EMBL" id="KZL92692.1"/>
    </source>
</evidence>
<keyword evidence="1" id="KW-0812">Transmembrane</keyword>
<keyword evidence="3" id="KW-1185">Reference proteome</keyword>
<proteinExistence type="predicted"/>
<keyword evidence="1" id="KW-1133">Transmembrane helix</keyword>
<gene>
    <name evidence="2" type="ORF">CLMAG_25060</name>
</gene>
<dbReference type="STRING" id="1121326.CLMAG_25060"/>
<dbReference type="Proteomes" id="UP000076603">
    <property type="component" value="Unassembled WGS sequence"/>
</dbReference>
<dbReference type="AlphaFoldDB" id="A0A161YPG9"/>
<evidence type="ECO:0000313" key="3">
    <source>
        <dbReference type="Proteomes" id="UP000076603"/>
    </source>
</evidence>
<dbReference type="RefSeq" id="WP_066622345.1">
    <property type="nucleotide sequence ID" value="NZ_LWAE01000002.1"/>
</dbReference>
<dbReference type="EMBL" id="LWAE01000002">
    <property type="protein sequence ID" value="KZL92692.1"/>
    <property type="molecule type" value="Genomic_DNA"/>
</dbReference>
<keyword evidence="1" id="KW-0472">Membrane</keyword>
<sequence>MRYGYHLGLGLYSPYIMTITVILIALIVYLASKHKPVPPTKYFIKLLDILKGKYAEGLITYDEYVKRKVIIEECDFQSPYSLILLERYAKCEIDTTELFNIKEIIEDENTDAQTRENLSKGVNK</sequence>
<dbReference type="OrthoDB" id="1911600at2"/>
<protein>
    <recommendedName>
        <fullName evidence="4">SHOCT domain-containing protein</fullName>
    </recommendedName>
</protein>